<keyword evidence="2" id="KW-1185">Reference proteome</keyword>
<comment type="caution">
    <text evidence="1">The sequence shown here is derived from an EMBL/GenBank/DDBJ whole genome shotgun (WGS) entry which is preliminary data.</text>
</comment>
<accession>A0A3M7PWG1</accession>
<name>A0A3M7PWG1_BRAPC</name>
<evidence type="ECO:0000313" key="1">
    <source>
        <dbReference type="EMBL" id="RNA03400.1"/>
    </source>
</evidence>
<sequence length="167" mass="19596">MNDFRGNWEMLLNGCLMILKNIKTRLIFFYKKLKLLMLIKKFMINSKYKFKIDIKIKQIMFNKHIVVVGNGGKILLFYLRKKKIVDQATTRLFCLLDQILTIVFGIERLVTIEHVLLKNAIFIQGGESDRTDDELDTPDDDEHETKLAEVAKSVSEALFHRLRNFES</sequence>
<organism evidence="1 2">
    <name type="scientific">Brachionus plicatilis</name>
    <name type="common">Marine rotifer</name>
    <name type="synonym">Brachionus muelleri</name>
    <dbReference type="NCBI Taxonomy" id="10195"/>
    <lineage>
        <taxon>Eukaryota</taxon>
        <taxon>Metazoa</taxon>
        <taxon>Spiralia</taxon>
        <taxon>Gnathifera</taxon>
        <taxon>Rotifera</taxon>
        <taxon>Eurotatoria</taxon>
        <taxon>Monogononta</taxon>
        <taxon>Pseudotrocha</taxon>
        <taxon>Ploima</taxon>
        <taxon>Brachionidae</taxon>
        <taxon>Brachionus</taxon>
    </lineage>
</organism>
<reference evidence="1 2" key="1">
    <citation type="journal article" date="2018" name="Sci. Rep.">
        <title>Genomic signatures of local adaptation to the degree of environmental predictability in rotifers.</title>
        <authorList>
            <person name="Franch-Gras L."/>
            <person name="Hahn C."/>
            <person name="Garcia-Roger E.M."/>
            <person name="Carmona M.J."/>
            <person name="Serra M."/>
            <person name="Gomez A."/>
        </authorList>
    </citation>
    <scope>NUCLEOTIDE SEQUENCE [LARGE SCALE GENOMIC DNA]</scope>
    <source>
        <strain evidence="1">HYR1</strain>
    </source>
</reference>
<gene>
    <name evidence="1" type="ORF">BpHYR1_028833</name>
</gene>
<proteinExistence type="predicted"/>
<protein>
    <submittedName>
        <fullName evidence="1">Uncharacterized protein</fullName>
    </submittedName>
</protein>
<dbReference type="Proteomes" id="UP000276133">
    <property type="component" value="Unassembled WGS sequence"/>
</dbReference>
<dbReference type="EMBL" id="REGN01008519">
    <property type="protein sequence ID" value="RNA03400.1"/>
    <property type="molecule type" value="Genomic_DNA"/>
</dbReference>
<dbReference type="AlphaFoldDB" id="A0A3M7PWG1"/>
<evidence type="ECO:0000313" key="2">
    <source>
        <dbReference type="Proteomes" id="UP000276133"/>
    </source>
</evidence>